<dbReference type="InterPro" id="IPR050832">
    <property type="entry name" value="Bact_Acetyltransf"/>
</dbReference>
<keyword evidence="5" id="KW-1185">Reference proteome</keyword>
<evidence type="ECO:0000313" key="5">
    <source>
        <dbReference type="Proteomes" id="UP000198604"/>
    </source>
</evidence>
<dbReference type="AlphaFoldDB" id="A0A0E4H6K7"/>
<name>A0A0E4H6K7_9STRE</name>
<evidence type="ECO:0000256" key="2">
    <source>
        <dbReference type="ARBA" id="ARBA00023315"/>
    </source>
</evidence>
<organism evidence="4 5">
    <name type="scientific">Streptococcus varani</name>
    <dbReference type="NCBI Taxonomy" id="1608583"/>
    <lineage>
        <taxon>Bacteria</taxon>
        <taxon>Bacillati</taxon>
        <taxon>Bacillota</taxon>
        <taxon>Bacilli</taxon>
        <taxon>Lactobacillales</taxon>
        <taxon>Streptococcaceae</taxon>
        <taxon>Streptococcus</taxon>
    </lineage>
</organism>
<dbReference type="GO" id="GO:0016747">
    <property type="term" value="F:acyltransferase activity, transferring groups other than amino-acyl groups"/>
    <property type="evidence" value="ECO:0007669"/>
    <property type="project" value="InterPro"/>
</dbReference>
<feature type="domain" description="N-acetyltransferase" evidence="3">
    <location>
        <begin position="1"/>
        <end position="159"/>
    </location>
</feature>
<evidence type="ECO:0000259" key="3">
    <source>
        <dbReference type="PROSITE" id="PS51186"/>
    </source>
</evidence>
<dbReference type="Proteomes" id="UP000198604">
    <property type="component" value="Unassembled WGS sequence"/>
</dbReference>
<sequence length="164" mass="19012">MIIRPMELMDIDQVVKLENQIWNSRNTPAPLPISSKKSLLKRFEEDRHYLLAEDAGIILGVLDYQPYYPFPSGKHVVTFGISVRPDVRGQGIGRQLFEAFCQAIRRDQYKKILLHVLSSNPEACLFYEKLGFKEEAVLKNQFYLDGHSVDDLIYSYYLEDNHAT</sequence>
<dbReference type="PANTHER" id="PTHR43877">
    <property type="entry name" value="AMINOALKYLPHOSPHONATE N-ACETYLTRANSFERASE-RELATED-RELATED"/>
    <property type="match status" value="1"/>
</dbReference>
<dbReference type="EMBL" id="CTEN01000001">
    <property type="protein sequence ID" value="CQR23842.1"/>
    <property type="molecule type" value="Genomic_DNA"/>
</dbReference>
<dbReference type="InterPro" id="IPR000182">
    <property type="entry name" value="GNAT_dom"/>
</dbReference>
<dbReference type="RefSeq" id="WP_093649583.1">
    <property type="nucleotide sequence ID" value="NZ_CTEN01000001.1"/>
</dbReference>
<dbReference type="SUPFAM" id="SSF55729">
    <property type="entry name" value="Acyl-CoA N-acyltransferases (Nat)"/>
    <property type="match status" value="1"/>
</dbReference>
<dbReference type="OrthoDB" id="9802340at2"/>
<accession>A0A0E4H6K7</accession>
<proteinExistence type="predicted"/>
<evidence type="ECO:0000256" key="1">
    <source>
        <dbReference type="ARBA" id="ARBA00022679"/>
    </source>
</evidence>
<dbReference type="Pfam" id="PF00583">
    <property type="entry name" value="Acetyltransf_1"/>
    <property type="match status" value="1"/>
</dbReference>
<protein>
    <submittedName>
        <fullName evidence="4">GNAT family acetyltransferase</fullName>
    </submittedName>
</protein>
<dbReference type="PROSITE" id="PS51186">
    <property type="entry name" value="GNAT"/>
    <property type="match status" value="1"/>
</dbReference>
<dbReference type="CDD" id="cd04301">
    <property type="entry name" value="NAT_SF"/>
    <property type="match status" value="1"/>
</dbReference>
<dbReference type="InterPro" id="IPR016181">
    <property type="entry name" value="Acyl_CoA_acyltransferase"/>
</dbReference>
<gene>
    <name evidence="4" type="primary">ybaH</name>
    <name evidence="4" type="ORF">BN1356_00210</name>
</gene>
<keyword evidence="2" id="KW-0012">Acyltransferase</keyword>
<dbReference type="STRING" id="1608583.BN1356_00210"/>
<evidence type="ECO:0000313" key="4">
    <source>
        <dbReference type="EMBL" id="CQR23842.1"/>
    </source>
</evidence>
<dbReference type="Gene3D" id="3.40.630.30">
    <property type="match status" value="1"/>
</dbReference>
<reference evidence="5" key="1">
    <citation type="submission" date="2015-03" db="EMBL/GenBank/DDBJ databases">
        <authorList>
            <person name="Urmite Genomes"/>
        </authorList>
    </citation>
    <scope>NUCLEOTIDE SEQUENCE [LARGE SCALE GENOMIC DNA]</scope>
    <source>
        <strain evidence="5">FF10</strain>
    </source>
</reference>
<keyword evidence="1 4" id="KW-0808">Transferase</keyword>